<protein>
    <recommendedName>
        <fullName evidence="7 8">UDP-N-acetylmuramoylalanine--D-glutamate ligase</fullName>
        <ecNumber evidence="7 8">6.3.2.9</ecNumber>
    </recommendedName>
    <alternativeName>
        <fullName evidence="7">D-glutamic acid-adding enzyme</fullName>
    </alternativeName>
    <alternativeName>
        <fullName evidence="7">UDP-N-acetylmuramoyl-L-alanyl-D-glutamate synthetase</fullName>
    </alternativeName>
</protein>
<evidence type="ECO:0000256" key="3">
    <source>
        <dbReference type="ARBA" id="ARBA00022490"/>
    </source>
</evidence>
<evidence type="ECO:0000256" key="1">
    <source>
        <dbReference type="ARBA" id="ARBA00004496"/>
    </source>
</evidence>
<comment type="pathway">
    <text evidence="2 7 8">Cell wall biogenesis; peptidoglycan biosynthesis.</text>
</comment>
<accession>A0ABS8G7C6</accession>
<reference evidence="11 12" key="1">
    <citation type="submission" date="2021-10" db="EMBL/GenBank/DDBJ databases">
        <title>Draft genome of Aestuariibacter halophilus JC2043.</title>
        <authorList>
            <person name="Emsley S.A."/>
            <person name="Pfannmuller K.M."/>
            <person name="Ushijima B."/>
            <person name="Saw J.H."/>
            <person name="Videau P."/>
        </authorList>
    </citation>
    <scope>NUCLEOTIDE SEQUENCE [LARGE SCALE GENOMIC DNA]</scope>
    <source>
        <strain evidence="11 12">JC2043</strain>
    </source>
</reference>
<sequence length="435" mass="46040">MPISTYENMQVVVVGLGLTGTSCVRYLQQQGAHVIGMDSRSDVTLDCNIPLHLGTLDADVLSKADLIVASPGVDTHQGAFDKARAAGVAIIGDVELFARANQAKVIAVTGSNGKSTVVTLIHAALKACGQRVALGGNIGTPVLELLDLDADIMVLELSSFQLETTQSLTPQVAAVLNVSDDHLDRHGTLTAYQQAKLRIYQGASQCVYNRTDPLTYPPHAQIEHSIGLDTVARGWGWNEQTRSIEHNGEVVLEAQACRLQGRHNMLNLQAVLACLQPFVSDWQPVWDALTQFEGLPHRFQTVSIKGGVCWINDSKATNVGATLAAIEGVLLSAGQQLIVIAGGVGKGADFSPLQDVFQQRVGHLITLGQDGPTLAALKPGSQQVASMAEAVSLAKTLARSGDVVLLAPACASLDMFANYQARGDAFAQAIEELAA</sequence>
<evidence type="ECO:0000256" key="7">
    <source>
        <dbReference type="HAMAP-Rule" id="MF_00639"/>
    </source>
</evidence>
<comment type="subcellular location">
    <subcellularLocation>
        <location evidence="1 7 8">Cytoplasm</location>
    </subcellularLocation>
</comment>
<dbReference type="Gene3D" id="3.40.50.720">
    <property type="entry name" value="NAD(P)-binding Rossmann-like Domain"/>
    <property type="match status" value="1"/>
</dbReference>
<dbReference type="RefSeq" id="WP_229159749.1">
    <property type="nucleotide sequence ID" value="NZ_JAJEWP010000002.1"/>
</dbReference>
<comment type="similarity">
    <text evidence="7">Belongs to the MurCDEF family.</text>
</comment>
<dbReference type="Pfam" id="PF02875">
    <property type="entry name" value="Mur_ligase_C"/>
    <property type="match status" value="1"/>
</dbReference>
<evidence type="ECO:0000256" key="4">
    <source>
        <dbReference type="ARBA" id="ARBA00022598"/>
    </source>
</evidence>
<organism evidence="11 12">
    <name type="scientific">Fluctibacter halophilus</name>
    <dbReference type="NCBI Taxonomy" id="226011"/>
    <lineage>
        <taxon>Bacteria</taxon>
        <taxon>Pseudomonadati</taxon>
        <taxon>Pseudomonadota</taxon>
        <taxon>Gammaproteobacteria</taxon>
        <taxon>Alteromonadales</taxon>
        <taxon>Alteromonadaceae</taxon>
        <taxon>Fluctibacter</taxon>
    </lineage>
</organism>
<dbReference type="PANTHER" id="PTHR43692">
    <property type="entry name" value="UDP-N-ACETYLMURAMOYLALANINE--D-GLUTAMATE LIGASE"/>
    <property type="match status" value="1"/>
</dbReference>
<dbReference type="PANTHER" id="PTHR43692:SF1">
    <property type="entry name" value="UDP-N-ACETYLMURAMOYLALANINE--D-GLUTAMATE LIGASE"/>
    <property type="match status" value="1"/>
</dbReference>
<dbReference type="InterPro" id="IPR005762">
    <property type="entry name" value="MurD"/>
</dbReference>
<keyword evidence="4 7" id="KW-0436">Ligase</keyword>
<evidence type="ECO:0000256" key="6">
    <source>
        <dbReference type="ARBA" id="ARBA00022840"/>
    </source>
</evidence>
<evidence type="ECO:0000313" key="11">
    <source>
        <dbReference type="EMBL" id="MCC2616450.1"/>
    </source>
</evidence>
<dbReference type="SUPFAM" id="SSF53623">
    <property type="entry name" value="MurD-like peptide ligases, catalytic domain"/>
    <property type="match status" value="1"/>
</dbReference>
<keyword evidence="7 8" id="KW-0132">Cell division</keyword>
<proteinExistence type="inferred from homology"/>
<feature type="binding site" evidence="7">
    <location>
        <begin position="110"/>
        <end position="116"/>
    </location>
    <ligand>
        <name>ATP</name>
        <dbReference type="ChEBI" id="CHEBI:30616"/>
    </ligand>
</feature>
<feature type="domain" description="Mur ligase C-terminal" evidence="9">
    <location>
        <begin position="297"/>
        <end position="410"/>
    </location>
</feature>
<comment type="function">
    <text evidence="7 8">Cell wall formation. Catalyzes the addition of glutamate to the nucleotide precursor UDP-N-acetylmuramoyl-L-alanine (UMA).</text>
</comment>
<dbReference type="InterPro" id="IPR004101">
    <property type="entry name" value="Mur_ligase_C"/>
</dbReference>
<dbReference type="InterPro" id="IPR036615">
    <property type="entry name" value="Mur_ligase_C_dom_sf"/>
</dbReference>
<dbReference type="InterPro" id="IPR013221">
    <property type="entry name" value="Mur_ligase_cen"/>
</dbReference>
<keyword evidence="3 7" id="KW-0963">Cytoplasm</keyword>
<keyword evidence="7 8" id="KW-0133">Cell shape</keyword>
<dbReference type="EMBL" id="JAJEWP010000002">
    <property type="protein sequence ID" value="MCC2616450.1"/>
    <property type="molecule type" value="Genomic_DNA"/>
</dbReference>
<evidence type="ECO:0000256" key="8">
    <source>
        <dbReference type="RuleBase" id="RU003664"/>
    </source>
</evidence>
<dbReference type="GO" id="GO:0008764">
    <property type="term" value="F:UDP-N-acetylmuramoylalanine-D-glutamate ligase activity"/>
    <property type="evidence" value="ECO:0007669"/>
    <property type="project" value="UniProtKB-EC"/>
</dbReference>
<dbReference type="Pfam" id="PF21799">
    <property type="entry name" value="MurD-like_N"/>
    <property type="match status" value="1"/>
</dbReference>
<dbReference type="HAMAP" id="MF_00639">
    <property type="entry name" value="MurD"/>
    <property type="match status" value="1"/>
</dbReference>
<dbReference type="SUPFAM" id="SSF53244">
    <property type="entry name" value="MurD-like peptide ligases, peptide-binding domain"/>
    <property type="match status" value="1"/>
</dbReference>
<dbReference type="Proteomes" id="UP001520878">
    <property type="component" value="Unassembled WGS sequence"/>
</dbReference>
<feature type="domain" description="Mur ligase central" evidence="10">
    <location>
        <begin position="108"/>
        <end position="274"/>
    </location>
</feature>
<dbReference type="Gene3D" id="3.40.1190.10">
    <property type="entry name" value="Mur-like, catalytic domain"/>
    <property type="match status" value="1"/>
</dbReference>
<dbReference type="InterPro" id="IPR036565">
    <property type="entry name" value="Mur-like_cat_sf"/>
</dbReference>
<evidence type="ECO:0000256" key="2">
    <source>
        <dbReference type="ARBA" id="ARBA00004752"/>
    </source>
</evidence>
<evidence type="ECO:0000256" key="5">
    <source>
        <dbReference type="ARBA" id="ARBA00022741"/>
    </source>
</evidence>
<comment type="caution">
    <text evidence="11">The sequence shown here is derived from an EMBL/GenBank/DDBJ whole genome shotgun (WGS) entry which is preliminary data.</text>
</comment>
<dbReference type="Pfam" id="PF08245">
    <property type="entry name" value="Mur_ligase_M"/>
    <property type="match status" value="1"/>
</dbReference>
<evidence type="ECO:0000259" key="10">
    <source>
        <dbReference type="Pfam" id="PF08245"/>
    </source>
</evidence>
<keyword evidence="12" id="KW-1185">Reference proteome</keyword>
<comment type="catalytic activity">
    <reaction evidence="7 8">
        <text>UDP-N-acetyl-alpha-D-muramoyl-L-alanine + D-glutamate + ATP = UDP-N-acetyl-alpha-D-muramoyl-L-alanyl-D-glutamate + ADP + phosphate + H(+)</text>
        <dbReference type="Rhea" id="RHEA:16429"/>
        <dbReference type="ChEBI" id="CHEBI:15378"/>
        <dbReference type="ChEBI" id="CHEBI:29986"/>
        <dbReference type="ChEBI" id="CHEBI:30616"/>
        <dbReference type="ChEBI" id="CHEBI:43474"/>
        <dbReference type="ChEBI" id="CHEBI:83898"/>
        <dbReference type="ChEBI" id="CHEBI:83900"/>
        <dbReference type="ChEBI" id="CHEBI:456216"/>
        <dbReference type="EC" id="6.3.2.9"/>
    </reaction>
</comment>
<dbReference type="Gene3D" id="3.90.190.20">
    <property type="entry name" value="Mur ligase, C-terminal domain"/>
    <property type="match status" value="1"/>
</dbReference>
<name>A0ABS8G7C6_9ALTE</name>
<keyword evidence="7 8" id="KW-0131">Cell cycle</keyword>
<keyword evidence="7 8" id="KW-0573">Peptidoglycan synthesis</keyword>
<dbReference type="SUPFAM" id="SSF51984">
    <property type="entry name" value="MurCD N-terminal domain"/>
    <property type="match status" value="1"/>
</dbReference>
<keyword evidence="7 8" id="KW-0961">Cell wall biogenesis/degradation</keyword>
<evidence type="ECO:0000259" key="9">
    <source>
        <dbReference type="Pfam" id="PF02875"/>
    </source>
</evidence>
<gene>
    <name evidence="7 11" type="primary">murD</name>
    <name evidence="11" type="ORF">LJ739_09380</name>
</gene>
<keyword evidence="6 7" id="KW-0067">ATP-binding</keyword>
<evidence type="ECO:0000313" key="12">
    <source>
        <dbReference type="Proteomes" id="UP001520878"/>
    </source>
</evidence>
<dbReference type="NCBIfam" id="TIGR01087">
    <property type="entry name" value="murD"/>
    <property type="match status" value="1"/>
</dbReference>
<keyword evidence="5 7" id="KW-0547">Nucleotide-binding</keyword>
<dbReference type="EC" id="6.3.2.9" evidence="7 8"/>